<feature type="transmembrane region" description="Helical" evidence="2">
    <location>
        <begin position="44"/>
        <end position="64"/>
    </location>
</feature>
<evidence type="ECO:0000256" key="2">
    <source>
        <dbReference type="SAM" id="Phobius"/>
    </source>
</evidence>
<protein>
    <recommendedName>
        <fullName evidence="5">Lipoprotein</fullName>
    </recommendedName>
</protein>
<dbReference type="Proteomes" id="UP001554567">
    <property type="component" value="Unassembled WGS sequence"/>
</dbReference>
<evidence type="ECO:0000313" key="3">
    <source>
        <dbReference type="EMBL" id="MEW5291946.1"/>
    </source>
</evidence>
<keyword evidence="4" id="KW-1185">Reference proteome</keyword>
<reference evidence="3 4" key="1">
    <citation type="submission" date="2024-07" db="EMBL/GenBank/DDBJ databases">
        <authorList>
            <person name="Dulla G.F.J."/>
            <person name="Delorm J.G."/>
        </authorList>
    </citation>
    <scope>NUCLEOTIDE SEQUENCE [LARGE SCALE GENOMIC DNA]</scope>
    <source>
        <strain evidence="3 4">JGD 233</strain>
    </source>
</reference>
<evidence type="ECO:0000313" key="4">
    <source>
        <dbReference type="Proteomes" id="UP001554567"/>
    </source>
</evidence>
<feature type="compositionally biased region" description="Gly residues" evidence="1">
    <location>
        <begin position="67"/>
        <end position="87"/>
    </location>
</feature>
<sequence>MESLSVVTHGKNGPDKEFSALSGCAEGTYYQRQRYHEEITMKRIIKVVSVVALVTALSGCLFPPPGGGGGGGGGGGPRGGFSQGPGF</sequence>
<comment type="caution">
    <text evidence="3">The sequence shown here is derived from an EMBL/GenBank/DDBJ whole genome shotgun (WGS) entry which is preliminary data.</text>
</comment>
<name>A0ABV3N7Y5_9GAMM</name>
<evidence type="ECO:0000256" key="1">
    <source>
        <dbReference type="SAM" id="MobiDB-lite"/>
    </source>
</evidence>
<organism evidence="3 4">
    <name type="scientific">Erwinia papayae</name>
    <dbReference type="NCBI Taxonomy" id="206499"/>
    <lineage>
        <taxon>Bacteria</taxon>
        <taxon>Pseudomonadati</taxon>
        <taxon>Pseudomonadota</taxon>
        <taxon>Gammaproteobacteria</taxon>
        <taxon>Enterobacterales</taxon>
        <taxon>Erwiniaceae</taxon>
        <taxon>Erwinia</taxon>
    </lineage>
</organism>
<proteinExistence type="predicted"/>
<keyword evidence="2" id="KW-1133">Transmembrane helix</keyword>
<evidence type="ECO:0008006" key="5">
    <source>
        <dbReference type="Google" id="ProtNLM"/>
    </source>
</evidence>
<keyword evidence="2" id="KW-0472">Membrane</keyword>
<gene>
    <name evidence="3" type="ORF">ABW286_22675</name>
</gene>
<keyword evidence="2" id="KW-0812">Transmembrane</keyword>
<accession>A0ABV3N7Y5</accession>
<dbReference type="EMBL" id="JBFKZN010000022">
    <property type="protein sequence ID" value="MEW5291946.1"/>
    <property type="molecule type" value="Genomic_DNA"/>
</dbReference>
<feature type="region of interest" description="Disordered" evidence="1">
    <location>
        <begin position="65"/>
        <end position="87"/>
    </location>
</feature>
<dbReference type="RefSeq" id="WP_261641420.1">
    <property type="nucleotide sequence ID" value="NZ_JBFKZN010000022.1"/>
</dbReference>